<dbReference type="SUPFAM" id="SSF54211">
    <property type="entry name" value="Ribosomal protein S5 domain 2-like"/>
    <property type="match status" value="1"/>
</dbReference>
<accession>A0A645C0T0</accession>
<dbReference type="GO" id="GO:0000049">
    <property type="term" value="F:tRNA binding"/>
    <property type="evidence" value="ECO:0007669"/>
    <property type="project" value="InterPro"/>
</dbReference>
<keyword evidence="5 7" id="KW-0378">Hydrolase</keyword>
<comment type="caution">
    <text evidence="7">The sequence shown here is derived from an EMBL/GenBank/DDBJ whole genome shotgun (WGS) entry which is preliminary data.</text>
</comment>
<dbReference type="Pfam" id="PF00825">
    <property type="entry name" value="Ribonuclease_P"/>
    <property type="match status" value="1"/>
</dbReference>
<dbReference type="GO" id="GO:0042781">
    <property type="term" value="F:3'-tRNA processing endoribonuclease activity"/>
    <property type="evidence" value="ECO:0007669"/>
    <property type="project" value="TreeGrafter"/>
</dbReference>
<dbReference type="GO" id="GO:0004526">
    <property type="term" value="F:ribonuclease P activity"/>
    <property type="evidence" value="ECO:0007669"/>
    <property type="project" value="UniProtKB-EC"/>
</dbReference>
<dbReference type="InterPro" id="IPR020539">
    <property type="entry name" value="RNase_P_CS"/>
</dbReference>
<dbReference type="PROSITE" id="PS00648">
    <property type="entry name" value="RIBONUCLEASE_P"/>
    <property type="match status" value="1"/>
</dbReference>
<dbReference type="PANTHER" id="PTHR33992">
    <property type="entry name" value="RIBONUCLEASE P PROTEIN COMPONENT"/>
    <property type="match status" value="1"/>
</dbReference>
<proteinExistence type="inferred from homology"/>
<evidence type="ECO:0000256" key="3">
    <source>
        <dbReference type="ARBA" id="ARBA00022722"/>
    </source>
</evidence>
<dbReference type="Gene3D" id="3.30.230.10">
    <property type="match status" value="1"/>
</dbReference>
<dbReference type="AlphaFoldDB" id="A0A645C0T0"/>
<keyword evidence="6" id="KW-0694">RNA-binding</keyword>
<evidence type="ECO:0000256" key="2">
    <source>
        <dbReference type="ARBA" id="ARBA00022694"/>
    </source>
</evidence>
<dbReference type="InterPro" id="IPR020568">
    <property type="entry name" value="Ribosomal_Su5_D2-typ_SF"/>
</dbReference>
<evidence type="ECO:0000256" key="5">
    <source>
        <dbReference type="ARBA" id="ARBA00022801"/>
    </source>
</evidence>
<gene>
    <name evidence="7" type="primary">rnpA_39</name>
    <name evidence="7" type="ORF">SDC9_118381</name>
</gene>
<dbReference type="GO" id="GO:0030677">
    <property type="term" value="C:ribonuclease P complex"/>
    <property type="evidence" value="ECO:0007669"/>
    <property type="project" value="TreeGrafter"/>
</dbReference>
<keyword evidence="2" id="KW-0819">tRNA processing</keyword>
<evidence type="ECO:0000256" key="6">
    <source>
        <dbReference type="ARBA" id="ARBA00022884"/>
    </source>
</evidence>
<dbReference type="PANTHER" id="PTHR33992:SF1">
    <property type="entry name" value="RIBONUCLEASE P PROTEIN COMPONENT"/>
    <property type="match status" value="1"/>
</dbReference>
<keyword evidence="4" id="KW-0255">Endonuclease</keyword>
<keyword evidence="3" id="KW-0540">Nuclease</keyword>
<organism evidence="7">
    <name type="scientific">bioreactor metagenome</name>
    <dbReference type="NCBI Taxonomy" id="1076179"/>
    <lineage>
        <taxon>unclassified sequences</taxon>
        <taxon>metagenomes</taxon>
        <taxon>ecological metagenomes</taxon>
    </lineage>
</organism>
<comment type="function">
    <text evidence="1">RNaseP catalyzes the removal of the 5'-leader sequence from pre-tRNA to produce the mature 5'-terminus. It can also cleave other RNA substrates such as 4.5S RNA. The protein component plays an auxiliary but essential role in vivo by binding to the 5'-leader sequence and broadening the substrate specificity of the ribozyme.</text>
</comment>
<evidence type="ECO:0000256" key="1">
    <source>
        <dbReference type="ARBA" id="ARBA00002663"/>
    </source>
</evidence>
<evidence type="ECO:0000256" key="4">
    <source>
        <dbReference type="ARBA" id="ARBA00022759"/>
    </source>
</evidence>
<dbReference type="EMBL" id="VSSQ01024101">
    <property type="protein sequence ID" value="MPM71416.1"/>
    <property type="molecule type" value="Genomic_DNA"/>
</dbReference>
<sequence>MKKRWIRLQKNRDFQKVYEKGRFFVHPSLVLYLLKRPGINNGRIGFAAGKKIGNAVQRNRVRRQLKEVVRLYGRPDYFSDCDIIVMIRKPALDGRFHDIREAYTYCEKKAISWLKSNSKA</sequence>
<reference evidence="7" key="1">
    <citation type="submission" date="2019-08" db="EMBL/GenBank/DDBJ databases">
        <authorList>
            <person name="Kucharzyk K."/>
            <person name="Murdoch R.W."/>
            <person name="Higgins S."/>
            <person name="Loffler F."/>
        </authorList>
    </citation>
    <scope>NUCLEOTIDE SEQUENCE</scope>
</reference>
<evidence type="ECO:0000313" key="7">
    <source>
        <dbReference type="EMBL" id="MPM71416.1"/>
    </source>
</evidence>
<protein>
    <submittedName>
        <fullName evidence="7">Ribonuclease P protein component</fullName>
        <ecNumber evidence="7">3.1.26.5</ecNumber>
    </submittedName>
</protein>
<name>A0A645C0T0_9ZZZZ</name>
<dbReference type="InterPro" id="IPR000100">
    <property type="entry name" value="RNase_P"/>
</dbReference>
<dbReference type="HAMAP" id="MF_00227">
    <property type="entry name" value="RNase_P"/>
    <property type="match status" value="1"/>
</dbReference>
<dbReference type="NCBIfam" id="TIGR00188">
    <property type="entry name" value="rnpA"/>
    <property type="match status" value="1"/>
</dbReference>
<dbReference type="InterPro" id="IPR014721">
    <property type="entry name" value="Ribsml_uS5_D2-typ_fold_subgr"/>
</dbReference>
<dbReference type="EC" id="3.1.26.5" evidence="7"/>